<dbReference type="InterPro" id="IPR050583">
    <property type="entry name" value="Mycobacterial_A85_antigen"/>
</dbReference>
<gene>
    <name evidence="2" type="ORF">GCM10010468_81600</name>
</gene>
<organism evidence="2 3">
    <name type="scientific">Actinocorallia longicatena</name>
    <dbReference type="NCBI Taxonomy" id="111803"/>
    <lineage>
        <taxon>Bacteria</taxon>
        <taxon>Bacillati</taxon>
        <taxon>Actinomycetota</taxon>
        <taxon>Actinomycetes</taxon>
        <taxon>Streptosporangiales</taxon>
        <taxon>Thermomonosporaceae</taxon>
        <taxon>Actinocorallia</taxon>
    </lineage>
</organism>
<dbReference type="Pfam" id="PF00756">
    <property type="entry name" value="Esterase"/>
    <property type="match status" value="1"/>
</dbReference>
<dbReference type="InterPro" id="IPR029058">
    <property type="entry name" value="AB_hydrolase_fold"/>
</dbReference>
<protein>
    <submittedName>
        <fullName evidence="2">Alpha/beta hydrolase family protein</fullName>
    </submittedName>
</protein>
<evidence type="ECO:0000256" key="1">
    <source>
        <dbReference type="SAM" id="SignalP"/>
    </source>
</evidence>
<dbReference type="InterPro" id="IPR000801">
    <property type="entry name" value="Esterase-like"/>
</dbReference>
<accession>A0ABP6QMZ9</accession>
<dbReference type="SUPFAM" id="SSF53474">
    <property type="entry name" value="alpha/beta-Hydrolases"/>
    <property type="match status" value="1"/>
</dbReference>
<dbReference type="EMBL" id="BAAAUV010000059">
    <property type="protein sequence ID" value="GAA3243522.1"/>
    <property type="molecule type" value="Genomic_DNA"/>
</dbReference>
<proteinExistence type="predicted"/>
<dbReference type="PANTHER" id="PTHR48098:SF1">
    <property type="entry name" value="DIACYLGLYCEROL ACYLTRANSFERASE_MYCOLYLTRANSFERASE AG85A"/>
    <property type="match status" value="1"/>
</dbReference>
<dbReference type="Proteomes" id="UP001501237">
    <property type="component" value="Unassembled WGS sequence"/>
</dbReference>
<keyword evidence="2" id="KW-0378">Hydrolase</keyword>
<feature type="chain" id="PRO_5046068259" evidence="1">
    <location>
        <begin position="28"/>
        <end position="334"/>
    </location>
</feature>
<dbReference type="GO" id="GO:0016787">
    <property type="term" value="F:hydrolase activity"/>
    <property type="evidence" value="ECO:0007669"/>
    <property type="project" value="UniProtKB-KW"/>
</dbReference>
<dbReference type="Gene3D" id="3.40.50.1820">
    <property type="entry name" value="alpha/beta hydrolase"/>
    <property type="match status" value="1"/>
</dbReference>
<comment type="caution">
    <text evidence="2">The sequence shown here is derived from an EMBL/GenBank/DDBJ whole genome shotgun (WGS) entry which is preliminary data.</text>
</comment>
<keyword evidence="1" id="KW-0732">Signal</keyword>
<name>A0ABP6QMZ9_9ACTN</name>
<evidence type="ECO:0000313" key="2">
    <source>
        <dbReference type="EMBL" id="GAA3243522.1"/>
    </source>
</evidence>
<feature type="signal peptide" evidence="1">
    <location>
        <begin position="1"/>
        <end position="27"/>
    </location>
</feature>
<reference evidence="3" key="1">
    <citation type="journal article" date="2019" name="Int. J. Syst. Evol. Microbiol.">
        <title>The Global Catalogue of Microorganisms (GCM) 10K type strain sequencing project: providing services to taxonomists for standard genome sequencing and annotation.</title>
        <authorList>
            <consortium name="The Broad Institute Genomics Platform"/>
            <consortium name="The Broad Institute Genome Sequencing Center for Infectious Disease"/>
            <person name="Wu L."/>
            <person name="Ma J."/>
        </authorList>
    </citation>
    <scope>NUCLEOTIDE SEQUENCE [LARGE SCALE GENOMIC DNA]</scope>
    <source>
        <strain evidence="3">JCM 9377</strain>
    </source>
</reference>
<evidence type="ECO:0000313" key="3">
    <source>
        <dbReference type="Proteomes" id="UP001501237"/>
    </source>
</evidence>
<dbReference type="PANTHER" id="PTHR48098">
    <property type="entry name" value="ENTEROCHELIN ESTERASE-RELATED"/>
    <property type="match status" value="1"/>
</dbReference>
<keyword evidence="3" id="KW-1185">Reference proteome</keyword>
<sequence>MRAKGMSAVVLTAAVALSSVVGAPASAKGVKFKKAPDGARITAYKWVSKNKRQLDVTVKSPALGGQSVKVRLLLPRKWSMKSKRTWPIVYLYHGGHDNYTSWARNTDVETVASKYDAIVAMPEGANGSYTDWFNGGKGGTPKWESWHIREVIPLMQLNFRASKVRAAIGNSSGGQGAITYAARYSRQFKYAASLSGLLHILKPGVPTMLQYVNSGNGQDANAIWGDPVFDRGNWKLHNPYDLAAGLKGTKIFFSSGTTGRPGPGDPNVDPWDIGLISEAITGGTDQDFHKRLKQLKIPHIAHLYGDGRHNWPAWRREYKFVWPRMMAALHARKY</sequence>